<keyword evidence="1" id="KW-0411">Iron-sulfur</keyword>
<evidence type="ECO:0000259" key="3">
    <source>
        <dbReference type="Pfam" id="PF13087"/>
    </source>
</evidence>
<keyword evidence="1" id="KW-0547">Nucleotide-binding</keyword>
<keyword evidence="1" id="KW-0479">Metal-binding</keyword>
<organism evidence="4 5">
    <name type="scientific">Phyllosticta citricarpa</name>
    <dbReference type="NCBI Taxonomy" id="55181"/>
    <lineage>
        <taxon>Eukaryota</taxon>
        <taxon>Fungi</taxon>
        <taxon>Dikarya</taxon>
        <taxon>Ascomycota</taxon>
        <taxon>Pezizomycotina</taxon>
        <taxon>Dothideomycetes</taxon>
        <taxon>Dothideomycetes incertae sedis</taxon>
        <taxon>Botryosphaeriales</taxon>
        <taxon>Phyllostictaceae</taxon>
        <taxon>Phyllosticta</taxon>
    </lineage>
</organism>
<dbReference type="InterPro" id="IPR045055">
    <property type="entry name" value="DNA2/NAM7-like"/>
</dbReference>
<keyword evidence="1" id="KW-0540">Nuclease</keyword>
<reference evidence="4 5" key="1">
    <citation type="submission" date="2024-04" db="EMBL/GenBank/DDBJ databases">
        <title>Phyllosticta paracitricarpa is synonymous to the EU quarantine fungus P. citricarpa based on phylogenomic analyses.</title>
        <authorList>
            <consortium name="Lawrence Berkeley National Laboratory"/>
            <person name="Van Ingen-Buijs V.A."/>
            <person name="Van Westerhoven A.C."/>
            <person name="Haridas S."/>
            <person name="Skiadas P."/>
            <person name="Martin F."/>
            <person name="Groenewald J.Z."/>
            <person name="Crous P.W."/>
            <person name="Seidl M.F."/>
        </authorList>
    </citation>
    <scope>NUCLEOTIDE SEQUENCE [LARGE SCALE GENOMIC DNA]</scope>
    <source>
        <strain evidence="4 5">CBS 122670</strain>
    </source>
</reference>
<dbReference type="InterPro" id="IPR041679">
    <property type="entry name" value="DNA2/NAM7-like_C"/>
</dbReference>
<feature type="domain" description="DNA2/NAM7 helicase-like C-terminal" evidence="3">
    <location>
        <begin position="1"/>
        <end position="196"/>
    </location>
</feature>
<keyword evidence="1" id="KW-0004">4Fe-4S</keyword>
<dbReference type="EC" id="3.1.-.-" evidence="1"/>
<evidence type="ECO:0000313" key="4">
    <source>
        <dbReference type="EMBL" id="KAK7531876.1"/>
    </source>
</evidence>
<dbReference type="PANTHER" id="PTHR10887">
    <property type="entry name" value="DNA2/NAM7 HELICASE FAMILY"/>
    <property type="match status" value="1"/>
</dbReference>
<dbReference type="Proteomes" id="UP001365128">
    <property type="component" value="Unassembled WGS sequence"/>
</dbReference>
<dbReference type="InterPro" id="IPR047187">
    <property type="entry name" value="SF1_C_Upf1"/>
</dbReference>
<comment type="caution">
    <text evidence="4">The sequence shown here is derived from an EMBL/GenBank/DDBJ whole genome shotgun (WGS) entry which is preliminary data.</text>
</comment>
<dbReference type="PANTHER" id="PTHR10887:SF433">
    <property type="entry name" value="DNA REPLICATION ATP-DEPENDENT HELICASE_NUCLEASE DNA2"/>
    <property type="match status" value="1"/>
</dbReference>
<dbReference type="Pfam" id="PF13087">
    <property type="entry name" value="AAA_12"/>
    <property type="match status" value="1"/>
</dbReference>
<keyword evidence="1" id="KW-0378">Hydrolase</keyword>
<dbReference type="Gene3D" id="3.40.50.300">
    <property type="entry name" value="P-loop containing nucleotide triphosphate hydrolases"/>
    <property type="match status" value="1"/>
</dbReference>
<keyword evidence="1" id="KW-0227">DNA damage</keyword>
<keyword evidence="1" id="KW-0238">DNA-binding</keyword>
<feature type="compositionally biased region" description="Polar residues" evidence="2">
    <location>
        <begin position="294"/>
        <end position="312"/>
    </location>
</feature>
<evidence type="ECO:0000313" key="5">
    <source>
        <dbReference type="Proteomes" id="UP001365128"/>
    </source>
</evidence>
<evidence type="ECO:0000256" key="2">
    <source>
        <dbReference type="SAM" id="MobiDB-lite"/>
    </source>
</evidence>
<sequence>MCADIMLLSNTLIYNGRLKCGNQAVADRSLDVPALSALQRFHDSSRSTCPSPDAPSCWLQHTVRPSNKVVFLNTDPLLPSSLETMSGSRMVNPLEATLTVQAVESFLAAGIDVANIGVITFYRSQLSLLRQSLRHRPGLELHTADKFQGRDKEIVLVSCVRSNEASAVGELLKDWRRVNVAVTRARSKLVILGSKKTLVGSANETLKGLFDVCEAEGWVLDLPPNATRDHTFDEAAGSTQTQGDAESAICPAVEKKMRDVGLRSPKRSPIKKFLAPRDANARAKVSKEMCGLRGSQSPTKKGRCSKTSSSQGAKKAGTRVPEKRGKISEKALMSGRPVLRDIINDARGGGGDEWE</sequence>
<feature type="compositionally biased region" description="Basic and acidic residues" evidence="2">
    <location>
        <begin position="320"/>
        <end position="329"/>
    </location>
</feature>
<keyword evidence="1" id="KW-0235">DNA replication</keyword>
<accession>A0ABR1L9F4</accession>
<keyword evidence="1" id="KW-0511">Multifunctional enzyme</keyword>
<keyword evidence="1" id="KW-0408">Iron</keyword>
<keyword evidence="1" id="KW-0234">DNA repair</keyword>
<evidence type="ECO:0000256" key="1">
    <source>
        <dbReference type="RuleBase" id="RU367041"/>
    </source>
</evidence>
<keyword evidence="1" id="KW-0067">ATP-binding</keyword>
<keyword evidence="5" id="KW-1185">Reference proteome</keyword>
<dbReference type="EC" id="3.6.4.12" evidence="1"/>
<keyword evidence="1" id="KW-0347">Helicase</keyword>
<comment type="catalytic activity">
    <reaction evidence="1">
        <text>ATP + H2O = ADP + phosphate + H(+)</text>
        <dbReference type="Rhea" id="RHEA:13065"/>
        <dbReference type="ChEBI" id="CHEBI:15377"/>
        <dbReference type="ChEBI" id="CHEBI:15378"/>
        <dbReference type="ChEBI" id="CHEBI:30616"/>
        <dbReference type="ChEBI" id="CHEBI:43474"/>
        <dbReference type="ChEBI" id="CHEBI:456216"/>
        <dbReference type="EC" id="3.6.4.12"/>
    </reaction>
</comment>
<dbReference type="InterPro" id="IPR027417">
    <property type="entry name" value="P-loop_NTPase"/>
</dbReference>
<feature type="region of interest" description="Disordered" evidence="2">
    <location>
        <begin position="288"/>
        <end position="333"/>
    </location>
</feature>
<dbReference type="CDD" id="cd18808">
    <property type="entry name" value="SF1_C_Upf1"/>
    <property type="match status" value="1"/>
</dbReference>
<comment type="similarity">
    <text evidence="1">Belongs to the DNA2/NAM7 helicase family.</text>
</comment>
<protein>
    <recommendedName>
        <fullName evidence="1">DNA replication ATP-dependent helicase/nuclease</fullName>
        <ecNumber evidence="1">3.1.-.-</ecNumber>
        <ecNumber evidence="1">3.6.4.12</ecNumber>
    </recommendedName>
</protein>
<keyword evidence="1" id="KW-0158">Chromosome</keyword>
<gene>
    <name evidence="4" type="ORF">IWX46DRAFT_534229</name>
</gene>
<comment type="function">
    <text evidence="1">Key enzyme involved in DNA replication and DNA repair. Involved in Okazaki fragments processing by cleaving long flaps that escape FEN1: flaps that are longer than 27 nucleotides are coated by replication protein A complex (RPA), leading to recruit DNA2 which cleaves the flap until it is too short to bind RPA and becomes a substrate for FEN1. Also involved in 5'-end resection of DNA during double-strand break (DSB) repair by mediating the cleavage of 5'-ssDNA.</text>
</comment>
<dbReference type="SUPFAM" id="SSF52540">
    <property type="entry name" value="P-loop containing nucleoside triphosphate hydrolases"/>
    <property type="match status" value="1"/>
</dbReference>
<keyword evidence="1" id="KW-0539">Nucleus</keyword>
<dbReference type="EMBL" id="JBBPDW010000052">
    <property type="protein sequence ID" value="KAK7531876.1"/>
    <property type="molecule type" value="Genomic_DNA"/>
</dbReference>
<name>A0ABR1L9F4_9PEZI</name>
<proteinExistence type="inferred from homology"/>
<comment type="subcellular location">
    <subcellularLocation>
        <location evidence="1">Nucleus</location>
    </subcellularLocation>
    <subcellularLocation>
        <location evidence="1">Chromosome</location>
    </subcellularLocation>
</comment>